<dbReference type="Pfam" id="PF22669">
    <property type="entry name" value="Exo_endo_phos2"/>
    <property type="match status" value="1"/>
</dbReference>
<dbReference type="InterPro" id="IPR000300">
    <property type="entry name" value="IPPc"/>
</dbReference>
<feature type="region of interest" description="Disordered" evidence="1">
    <location>
        <begin position="207"/>
        <end position="235"/>
    </location>
</feature>
<gene>
    <name evidence="3" type="ORF">FGG08_001259</name>
</gene>
<evidence type="ECO:0000313" key="3">
    <source>
        <dbReference type="EMBL" id="KAH0544610.1"/>
    </source>
</evidence>
<dbReference type="EMBL" id="JAGHQL010000016">
    <property type="protein sequence ID" value="KAH0544610.1"/>
    <property type="molecule type" value="Genomic_DNA"/>
</dbReference>
<dbReference type="GO" id="GO:0046856">
    <property type="term" value="P:phosphatidylinositol dephosphorylation"/>
    <property type="evidence" value="ECO:0007669"/>
    <property type="project" value="InterPro"/>
</dbReference>
<dbReference type="PANTHER" id="PTHR11200:SF286">
    <property type="entry name" value="5-PHOSPHATASE, PUTATIVE (AFU_ORTHOLOGUE AFUA_5G07600)-RELATED"/>
    <property type="match status" value="1"/>
</dbReference>
<dbReference type="InterPro" id="IPR036691">
    <property type="entry name" value="Endo/exonu/phosph_ase_sf"/>
</dbReference>
<evidence type="ECO:0000259" key="2">
    <source>
        <dbReference type="SMART" id="SM00128"/>
    </source>
</evidence>
<evidence type="ECO:0000313" key="4">
    <source>
        <dbReference type="Proteomes" id="UP000698800"/>
    </source>
</evidence>
<sequence>MPELSLFIVTFNCACNLIQPKLFASHLLGALPPVTSRASDNGGSLPDILVLSLQEVAPLPLSFLGGRFLAPYLNNFHHAVQLASAAGQGDGSRGGHYSAIISRNVGSTAIMVFARQGCADAVKWIDVAGVGTGLWAMGNKGAVGARLGLSSLTGRIRHDEADLVEVTFVAAHLAPSERGCQRRNEDWESIARRLVFAPVEASPLRSLVNTRRSSSSRSDGEQDPLLPGGSESDAAVSQGIYRPTSYLFLAGDLNYRTNGSSPAPNAYRMYPQPTHDIADPRHHIHLLQGDQLARELQAGRTCHGLKELPIDFPPTYKYLSKPPQQSGDHQGVWNWERYRWPSWCDRILFLDIPPWSSADRRGLRFHEYTTLPITPTSDHRPVALSLSIPLEPIPQPSEDVVEEGSDPRLNPPFSLDPAWREKRVWARRREVAVGLVAYLVLTWEGNGILLALIVGCAGGWWVARGLLP</sequence>
<proteinExistence type="predicted"/>
<name>A0A9P8IBM1_9PEZI</name>
<dbReference type="OrthoDB" id="62798at2759"/>
<dbReference type="PANTHER" id="PTHR11200">
    <property type="entry name" value="INOSITOL 5-PHOSPHATASE"/>
    <property type="match status" value="1"/>
</dbReference>
<dbReference type="AlphaFoldDB" id="A0A9P8IBM1"/>
<feature type="domain" description="Inositol polyphosphate-related phosphatase" evidence="2">
    <location>
        <begin position="2"/>
        <end position="394"/>
    </location>
</feature>
<dbReference type="SUPFAM" id="SSF56219">
    <property type="entry name" value="DNase I-like"/>
    <property type="match status" value="1"/>
</dbReference>
<dbReference type="Proteomes" id="UP000698800">
    <property type="component" value="Unassembled WGS sequence"/>
</dbReference>
<feature type="compositionally biased region" description="Polar residues" evidence="1">
    <location>
        <begin position="207"/>
        <end position="217"/>
    </location>
</feature>
<dbReference type="GO" id="GO:0004439">
    <property type="term" value="F:phosphatidylinositol-4,5-bisphosphate 5-phosphatase activity"/>
    <property type="evidence" value="ECO:0007669"/>
    <property type="project" value="TreeGrafter"/>
</dbReference>
<accession>A0A9P8IBM1</accession>
<dbReference type="Gene3D" id="3.60.10.10">
    <property type="entry name" value="Endonuclease/exonuclease/phosphatase"/>
    <property type="match status" value="1"/>
</dbReference>
<dbReference type="InterPro" id="IPR046985">
    <property type="entry name" value="IP5"/>
</dbReference>
<keyword evidence="4" id="KW-1185">Reference proteome</keyword>
<organism evidence="3 4">
    <name type="scientific">Glutinoglossum americanum</name>
    <dbReference type="NCBI Taxonomy" id="1670608"/>
    <lineage>
        <taxon>Eukaryota</taxon>
        <taxon>Fungi</taxon>
        <taxon>Dikarya</taxon>
        <taxon>Ascomycota</taxon>
        <taxon>Pezizomycotina</taxon>
        <taxon>Geoglossomycetes</taxon>
        <taxon>Geoglossales</taxon>
        <taxon>Geoglossaceae</taxon>
        <taxon>Glutinoglossum</taxon>
    </lineage>
</organism>
<comment type="caution">
    <text evidence="3">The sequence shown here is derived from an EMBL/GenBank/DDBJ whole genome shotgun (WGS) entry which is preliminary data.</text>
</comment>
<protein>
    <recommendedName>
        <fullName evidence="2">Inositol polyphosphate-related phosphatase domain-containing protein</fullName>
    </recommendedName>
</protein>
<evidence type="ECO:0000256" key="1">
    <source>
        <dbReference type="SAM" id="MobiDB-lite"/>
    </source>
</evidence>
<reference evidence="3" key="1">
    <citation type="submission" date="2021-03" db="EMBL/GenBank/DDBJ databases">
        <title>Comparative genomics and phylogenomic investigation of the class Geoglossomycetes provide insights into ecological specialization and systematics.</title>
        <authorList>
            <person name="Melie T."/>
            <person name="Pirro S."/>
            <person name="Miller A.N."/>
            <person name="Quandt A."/>
        </authorList>
    </citation>
    <scope>NUCLEOTIDE SEQUENCE</scope>
    <source>
        <strain evidence="3">GBOQ0MN5Z8</strain>
    </source>
</reference>
<dbReference type="SMART" id="SM00128">
    <property type="entry name" value="IPPc"/>
    <property type="match status" value="1"/>
</dbReference>